<keyword evidence="5" id="KW-1185">Reference proteome</keyword>
<comment type="caution">
    <text evidence="4">The sequence shown here is derived from an EMBL/GenBank/DDBJ whole genome shotgun (WGS) entry which is preliminary data.</text>
</comment>
<feature type="chain" id="PRO_5017332709" evidence="3">
    <location>
        <begin position="32"/>
        <end position="597"/>
    </location>
</feature>
<evidence type="ECO:0000256" key="3">
    <source>
        <dbReference type="SAM" id="SignalP"/>
    </source>
</evidence>
<keyword evidence="2" id="KW-0812">Transmembrane</keyword>
<evidence type="ECO:0000256" key="1">
    <source>
        <dbReference type="SAM" id="MobiDB-lite"/>
    </source>
</evidence>
<dbReference type="RefSeq" id="WP_120059626.1">
    <property type="nucleotide sequence ID" value="NZ_QYRP01000002.1"/>
</dbReference>
<keyword evidence="2" id="KW-0472">Membrane</keyword>
<gene>
    <name evidence="4" type="ORF">D4739_05485</name>
</gene>
<keyword evidence="2" id="KW-1133">Transmembrane helix</keyword>
<organism evidence="4 5">
    <name type="scientific">Nocardioides cavernaquae</name>
    <dbReference type="NCBI Taxonomy" id="2321396"/>
    <lineage>
        <taxon>Bacteria</taxon>
        <taxon>Bacillati</taxon>
        <taxon>Actinomycetota</taxon>
        <taxon>Actinomycetes</taxon>
        <taxon>Propionibacteriales</taxon>
        <taxon>Nocardioidaceae</taxon>
        <taxon>Nocardioides</taxon>
    </lineage>
</organism>
<feature type="transmembrane region" description="Helical" evidence="2">
    <location>
        <begin position="333"/>
        <end position="352"/>
    </location>
</feature>
<feature type="signal peptide" evidence="3">
    <location>
        <begin position="1"/>
        <end position="31"/>
    </location>
</feature>
<proteinExistence type="predicted"/>
<sequence>MILRLRLRGVRLLPALFVVLGTLLAAAPAQAADDDFTFRGTYLRTADNGCDAGDVPTFGGHYSSSGNPLLRWHPAMIGSRGTWEAAADTTLHKSVVCLDFATAVPFRIVEANWTPGTDSGASASCALGEYAVAGGFYFPSGLQGRTTANRPDGDRAWGVEGGGDPRASNTAYAVCAKLPAGFTTYSTSADRADAGEVTATCRAGDVPVTGGWDAANVRASYPEPNGWTVVTGAGGGYSSAFCLSGLTDRVETRVAKGTHPYLNAECASDEFLLNAGWDTGAGMADLRVFLPWNSTSRGWTIASNEGNSSSSLAIGLCGKVLPPPAPSWTAERLPWTGAIGVVGLLGLGVLIVGGGRLTTPIRAVVGVGTVVAVIGAVGVGLVPIDAGAVTPPADSDTVALPSGIPTATTSASTSASPSGSPSASSSESVSASPTESDSASASASASATSATPKPSATKKPSAKPTTAKPTTQAPAPYVDFRVSPNSWTRDCGGSSGDQLTAITITVDNSRSNESALWSGSVIAKGGKNWASLSPASGSVPAGTTRTFQIVPNGEACNWVYLNGAYANGYKTGQFSVSVSHPGGPTTITGTVRFKMIQ</sequence>
<protein>
    <submittedName>
        <fullName evidence="4">Uncharacterized protein</fullName>
    </submittedName>
</protein>
<accession>A0A3A5HCM8</accession>
<reference evidence="5" key="1">
    <citation type="submission" date="2018-09" db="EMBL/GenBank/DDBJ databases">
        <authorList>
            <person name="Zhu H."/>
        </authorList>
    </citation>
    <scope>NUCLEOTIDE SEQUENCE [LARGE SCALE GENOMIC DNA]</scope>
    <source>
        <strain evidence="5">K1W22B-1</strain>
    </source>
</reference>
<evidence type="ECO:0000313" key="4">
    <source>
        <dbReference type="EMBL" id="RJS45727.1"/>
    </source>
</evidence>
<dbReference type="AlphaFoldDB" id="A0A3A5HCM8"/>
<dbReference type="Proteomes" id="UP000276542">
    <property type="component" value="Unassembled WGS sequence"/>
</dbReference>
<dbReference type="EMBL" id="QYRP01000002">
    <property type="protein sequence ID" value="RJS45727.1"/>
    <property type="molecule type" value="Genomic_DNA"/>
</dbReference>
<evidence type="ECO:0000313" key="5">
    <source>
        <dbReference type="Proteomes" id="UP000276542"/>
    </source>
</evidence>
<feature type="transmembrane region" description="Helical" evidence="2">
    <location>
        <begin position="364"/>
        <end position="384"/>
    </location>
</feature>
<evidence type="ECO:0000256" key="2">
    <source>
        <dbReference type="SAM" id="Phobius"/>
    </source>
</evidence>
<keyword evidence="3" id="KW-0732">Signal</keyword>
<name>A0A3A5HCM8_9ACTN</name>
<feature type="region of interest" description="Disordered" evidence="1">
    <location>
        <begin position="393"/>
        <end position="481"/>
    </location>
</feature>
<feature type="compositionally biased region" description="Low complexity" evidence="1">
    <location>
        <begin position="401"/>
        <end position="476"/>
    </location>
</feature>